<evidence type="ECO:0000256" key="1">
    <source>
        <dbReference type="SAM" id="MobiDB-lite"/>
    </source>
</evidence>
<dbReference type="AlphaFoldDB" id="A0A6I9ZYU2"/>
<accession>A0A6I9ZYU2</accession>
<evidence type="ECO:0000313" key="3">
    <source>
        <dbReference type="RefSeq" id="XP_014934984.1"/>
    </source>
</evidence>
<proteinExistence type="predicted"/>
<feature type="compositionally biased region" description="Polar residues" evidence="1">
    <location>
        <begin position="118"/>
        <end position="130"/>
    </location>
</feature>
<feature type="region of interest" description="Disordered" evidence="1">
    <location>
        <begin position="993"/>
        <end position="1156"/>
    </location>
</feature>
<dbReference type="RefSeq" id="XP_014934984.1">
    <property type="nucleotide sequence ID" value="XM_015079498.3"/>
</dbReference>
<dbReference type="CTD" id="138724"/>
<feature type="region of interest" description="Disordered" evidence="1">
    <location>
        <begin position="1197"/>
        <end position="1222"/>
    </location>
</feature>
<gene>
    <name evidence="3" type="primary">CD4H9orf131</name>
</gene>
<keyword evidence="2" id="KW-1185">Reference proteome</keyword>
<feature type="region of interest" description="Disordered" evidence="1">
    <location>
        <begin position="379"/>
        <end position="405"/>
    </location>
</feature>
<dbReference type="PANTHER" id="PTHR21777:SF0">
    <property type="entry name" value="RCG55159-LIKE"/>
    <property type="match status" value="1"/>
</dbReference>
<dbReference type="Proteomes" id="UP001652583">
    <property type="component" value="Chromosome D4"/>
</dbReference>
<reference evidence="3" key="1">
    <citation type="submission" date="2025-08" db="UniProtKB">
        <authorList>
            <consortium name="RefSeq"/>
        </authorList>
    </citation>
    <scope>IDENTIFICATION</scope>
    <source>
        <tissue evidence="3">Blood</tissue>
    </source>
</reference>
<dbReference type="KEGG" id="aju:106981319"/>
<feature type="compositionally biased region" description="Polar residues" evidence="1">
    <location>
        <begin position="143"/>
        <end position="153"/>
    </location>
</feature>
<name>A0A6I9ZYU2_ACIJB</name>
<organism evidence="2 3">
    <name type="scientific">Acinonyx jubatus</name>
    <name type="common">Cheetah</name>
    <dbReference type="NCBI Taxonomy" id="32536"/>
    <lineage>
        <taxon>Eukaryota</taxon>
        <taxon>Metazoa</taxon>
        <taxon>Chordata</taxon>
        <taxon>Craniata</taxon>
        <taxon>Vertebrata</taxon>
        <taxon>Euteleostomi</taxon>
        <taxon>Mammalia</taxon>
        <taxon>Eutheria</taxon>
        <taxon>Laurasiatheria</taxon>
        <taxon>Carnivora</taxon>
        <taxon>Feliformia</taxon>
        <taxon>Felidae</taxon>
        <taxon>Felinae</taxon>
        <taxon>Acinonyx</taxon>
    </lineage>
</organism>
<evidence type="ECO:0000313" key="2">
    <source>
        <dbReference type="Proteomes" id="UP001652583"/>
    </source>
</evidence>
<dbReference type="OrthoDB" id="9451032at2759"/>
<protein>
    <submittedName>
        <fullName evidence="3">Uncharacterized protein C9orf131 homolog isoform X1</fullName>
    </submittedName>
</protein>
<feature type="compositionally biased region" description="Low complexity" evidence="1">
    <location>
        <begin position="993"/>
        <end position="1013"/>
    </location>
</feature>
<sequence>MEWWIEGLLGAEGDMELLWGQLTHALACRHCGSNCLQSPGNLVTLFLFMIWQIQRWWQLGRWRQFQLWYSGDMMQGKSLPLLLDHLWKQKSEEEEEEEASLDPPKPCSFPKEAPIGGQATTVPCQQSRSSKGLHKASEAPKQVHTQTPSPSRSFPTFQILTNLPVRHKTATGSYLHQRKSQLFWGLPSLHSESLEAIFLSSDGPSPLKLSIGPSVFFNQLAFLTRSNMLLPQYCSPTQPPTHEIHTREDLEGMALDPQQLPPLSSPSVPSSPLHLKSFPMDHKGVLSGAKAYPQWLMQQNEIPWVSEDQALHLQPKLQITRPSKLSPPSEVWWSMPRDPSLQQHILDSLSASLLYPSSLLAVLTRFEAPWRTMGQNEASKASVPAMPAPSPTPASLPELQVGPTEELPGSKALWETTRQRQYPQISEPSILVPCQSVDPTTEPQGTNPLGVPPGSKTQWRTIGHRASPQAFEPPMPAPCQPPDSLSEFQKVIPEGLSAPKDFWGTISQRESSQTSRSPMPCSCHPLDPLLELQGGSSLGDPSGYKLQGGHRQNSGNVWAFKSPALDLNPELYATSPACVPPRSHTPWKDRQSREHLWISADPVSSPSLPSSSLSPQGVLSEYKAMWETKGQRKNLWTSESPDPAHSPSLAPILELHRINPRGGLTRSETAWKDIEYSRNSWASEPPSLALSSPLALTMEPLRGSPMGVLFDSEATCGDIKRSKNSWTSEIPARSLPQDPHGVRSLGALSDSEPIVEDKEQKKICCIPVSPLWIPSPPPNSMSKSPISEPTGDQCTCKPKGEVVEQRDNCWATELPAPTTNSVSAPLPDLHTDLEFVCKNVQPRGIPQGSNPPAVDPLEPIPWPSTLGKTLKTEPNQLDLPKKELFPGAKVETPSFQGGAVPEVPTHSGIQPWHWSRELELRLKKLQQSPAFRSPDPSHSSGSSIALSSTTLGTWRLSSCPPQQIHPSNLCPHSSSCHPPKVQSTVTQPIQVSHCYHSHSSSQPQPQESSRAQQGSQREERTKVKMVAQISSQEPRILMEAGENCPGLGEPSNPKVPASGKRNKASAPSSAKKRESPRKPKAGDHRGGDVRLESSTVMGKSHPAQVGRVKEASLSRLSQRSQHKDQSSQHTAALPQQLHSKAAGPQIHQGAGLGAGDILTPQHSKHCPWAHMEKHLSSPTPQVPLTRGLPRMLAKFLGTHGPCPPNPISKGKAGSTGTQYHKT</sequence>
<feature type="compositionally biased region" description="Basic and acidic residues" evidence="1">
    <location>
        <begin position="1071"/>
        <end position="1091"/>
    </location>
</feature>
<dbReference type="GeneID" id="106981319"/>
<dbReference type="PANTHER" id="PTHR21777">
    <property type="entry name" value="RCG55159-LIKE"/>
    <property type="match status" value="1"/>
</dbReference>
<dbReference type="InterPro" id="IPR026677">
    <property type="entry name" value="Spata31g1-like"/>
</dbReference>
<feature type="region of interest" description="Disordered" evidence="1">
    <location>
        <begin position="889"/>
        <end position="908"/>
    </location>
</feature>
<feature type="region of interest" description="Disordered" evidence="1">
    <location>
        <begin position="93"/>
        <end position="153"/>
    </location>
</feature>